<dbReference type="Proteomes" id="UP000014400">
    <property type="component" value="Unassembled WGS sequence"/>
</dbReference>
<organism evidence="1 2">
    <name type="scientific">Sutterella wadsworthensis HGA0223</name>
    <dbReference type="NCBI Taxonomy" id="1203554"/>
    <lineage>
        <taxon>Bacteria</taxon>
        <taxon>Pseudomonadati</taxon>
        <taxon>Pseudomonadota</taxon>
        <taxon>Betaproteobacteria</taxon>
        <taxon>Burkholderiales</taxon>
        <taxon>Sutterellaceae</taxon>
        <taxon>Sutterella</taxon>
    </lineage>
</organism>
<protein>
    <submittedName>
        <fullName evidence="1">Uncharacterized protein</fullName>
    </submittedName>
</protein>
<dbReference type="EMBL" id="ATCF01000024">
    <property type="protein sequence ID" value="EPD98420.1"/>
    <property type="molecule type" value="Genomic_DNA"/>
</dbReference>
<dbReference type="PATRIC" id="fig|1203554.3.peg.1794"/>
<reference evidence="1 2" key="1">
    <citation type="submission" date="2013-04" db="EMBL/GenBank/DDBJ databases">
        <title>The Genome Sequence of Sutterella wadsworthensis HGA0223.</title>
        <authorList>
            <consortium name="The Broad Institute Genomics Platform"/>
            <person name="Earl A."/>
            <person name="Ward D."/>
            <person name="Feldgarden M."/>
            <person name="Gevers D."/>
            <person name="Schmidt T.M."/>
            <person name="Dover J."/>
            <person name="Dai D."/>
            <person name="Walker B."/>
            <person name="Young S."/>
            <person name="Zeng Q."/>
            <person name="Gargeya S."/>
            <person name="Fitzgerald M."/>
            <person name="Haas B."/>
            <person name="Abouelleil A."/>
            <person name="Allen A.W."/>
            <person name="Alvarado L."/>
            <person name="Arachchi H.M."/>
            <person name="Berlin A.M."/>
            <person name="Chapman S.B."/>
            <person name="Gainer-Dewar J."/>
            <person name="Goldberg J."/>
            <person name="Griggs A."/>
            <person name="Gujja S."/>
            <person name="Hansen M."/>
            <person name="Howarth C."/>
            <person name="Imamovic A."/>
            <person name="Ireland A."/>
            <person name="Larimer J."/>
            <person name="McCowan C."/>
            <person name="Murphy C."/>
            <person name="Pearson M."/>
            <person name="Poon T.W."/>
            <person name="Priest M."/>
            <person name="Roberts A."/>
            <person name="Saif S."/>
            <person name="Shea T."/>
            <person name="Sisk P."/>
            <person name="Sykes S."/>
            <person name="Wortman J."/>
            <person name="Nusbaum C."/>
            <person name="Birren B."/>
        </authorList>
    </citation>
    <scope>NUCLEOTIDE SEQUENCE [LARGE SCALE GENOMIC DNA]</scope>
    <source>
        <strain evidence="1 2">HGA0223</strain>
    </source>
</reference>
<keyword evidence="2" id="KW-1185">Reference proteome</keyword>
<gene>
    <name evidence="1" type="ORF">HMPREF1476_01711</name>
</gene>
<comment type="caution">
    <text evidence="1">The sequence shown here is derived from an EMBL/GenBank/DDBJ whole genome shotgun (WGS) entry which is preliminary data.</text>
</comment>
<name>S3BGF0_9BURK</name>
<evidence type="ECO:0000313" key="2">
    <source>
        <dbReference type="Proteomes" id="UP000014400"/>
    </source>
</evidence>
<accession>S3BGF0</accession>
<dbReference type="HOGENOM" id="CLU_2738572_0_0_4"/>
<sequence length="71" mass="7857">MFTIGWTDRNADLNASITFSSIIFAVEIGLKHPGDLLDFSIDCIAVAELIASVLRLQSEKEDVNRSTLWST</sequence>
<evidence type="ECO:0000313" key="1">
    <source>
        <dbReference type="EMBL" id="EPD98420.1"/>
    </source>
</evidence>
<proteinExistence type="predicted"/>
<dbReference type="AlphaFoldDB" id="S3BGF0"/>